<name>A0A1D2VGF3_9ASCO</name>
<accession>A0A1D2VGF3</accession>
<sequence>MFRQLTVIEGENNKGGLLAGVSANNGTFQSNSALAAGVVGVPPQSNNPNTATFTIHPSSRSRIPSLSSFLGDQNNNSTNNNINNININNSNNKNSNHKNNNNGNNKEKIGIRKLAKAYTRSFVNWNDNTLAPASNNDNNNSLNTITAKLNAMDSIGRHRRKSRVPTGNPKSIVFDMHDRKEEASVKLEILSTSECNIKNGFQNNEHKKSTMKNRSYLGKNENSLNMNTMNSNSTGKVLTSKHTCI</sequence>
<proteinExistence type="predicted"/>
<organism evidence="2 3">
    <name type="scientific">Ascoidea rubescens DSM 1968</name>
    <dbReference type="NCBI Taxonomy" id="1344418"/>
    <lineage>
        <taxon>Eukaryota</taxon>
        <taxon>Fungi</taxon>
        <taxon>Dikarya</taxon>
        <taxon>Ascomycota</taxon>
        <taxon>Saccharomycotina</taxon>
        <taxon>Saccharomycetes</taxon>
        <taxon>Ascoideaceae</taxon>
        <taxon>Ascoidea</taxon>
    </lineage>
</organism>
<evidence type="ECO:0000313" key="2">
    <source>
        <dbReference type="EMBL" id="ODV60679.1"/>
    </source>
</evidence>
<dbReference type="AlphaFoldDB" id="A0A1D2VGF3"/>
<dbReference type="GeneID" id="30966956"/>
<reference evidence="3" key="1">
    <citation type="submission" date="2016-05" db="EMBL/GenBank/DDBJ databases">
        <title>Comparative genomics of biotechnologically important yeasts.</title>
        <authorList>
            <consortium name="DOE Joint Genome Institute"/>
            <person name="Riley R."/>
            <person name="Haridas S."/>
            <person name="Wolfe K.H."/>
            <person name="Lopes M.R."/>
            <person name="Hittinger C.T."/>
            <person name="Goker M."/>
            <person name="Salamov A."/>
            <person name="Wisecaver J."/>
            <person name="Long T.M."/>
            <person name="Aerts A.L."/>
            <person name="Barry K."/>
            <person name="Choi C."/>
            <person name="Clum A."/>
            <person name="Coughlan A.Y."/>
            <person name="Deshpande S."/>
            <person name="Douglass A.P."/>
            <person name="Hanson S.J."/>
            <person name="Klenk H.-P."/>
            <person name="Labutti K."/>
            <person name="Lapidus A."/>
            <person name="Lindquist E."/>
            <person name="Lipzen A."/>
            <person name="Meier-Kolthoff J.P."/>
            <person name="Ohm R.A."/>
            <person name="Otillar R.P."/>
            <person name="Pangilinan J."/>
            <person name="Peng Y."/>
            <person name="Rokas A."/>
            <person name="Rosa C.A."/>
            <person name="Scheuner C."/>
            <person name="Sibirny A.A."/>
            <person name="Slot J.C."/>
            <person name="Stielow J.B."/>
            <person name="Sun H."/>
            <person name="Kurtzman C.P."/>
            <person name="Blackwell M."/>
            <person name="Grigoriev I.V."/>
            <person name="Jeffries T.W."/>
        </authorList>
    </citation>
    <scope>NUCLEOTIDE SEQUENCE [LARGE SCALE GENOMIC DNA]</scope>
    <source>
        <strain evidence="3">DSM 1968</strain>
    </source>
</reference>
<dbReference type="Proteomes" id="UP000095038">
    <property type="component" value="Unassembled WGS sequence"/>
</dbReference>
<dbReference type="RefSeq" id="XP_020046986.1">
    <property type="nucleotide sequence ID" value="XM_020193320.1"/>
</dbReference>
<feature type="region of interest" description="Disordered" evidence="1">
    <location>
        <begin position="223"/>
        <end position="245"/>
    </location>
</feature>
<feature type="compositionally biased region" description="Low complexity" evidence="1">
    <location>
        <begin position="223"/>
        <end position="234"/>
    </location>
</feature>
<evidence type="ECO:0000313" key="3">
    <source>
        <dbReference type="Proteomes" id="UP000095038"/>
    </source>
</evidence>
<dbReference type="InParanoid" id="A0A1D2VGF3"/>
<keyword evidence="3" id="KW-1185">Reference proteome</keyword>
<evidence type="ECO:0000256" key="1">
    <source>
        <dbReference type="SAM" id="MobiDB-lite"/>
    </source>
</evidence>
<dbReference type="EMBL" id="KV454481">
    <property type="protein sequence ID" value="ODV60679.1"/>
    <property type="molecule type" value="Genomic_DNA"/>
</dbReference>
<protein>
    <submittedName>
        <fullName evidence="2">Uncharacterized protein</fullName>
    </submittedName>
</protein>
<feature type="compositionally biased region" description="Low complexity" evidence="1">
    <location>
        <begin position="81"/>
        <end position="104"/>
    </location>
</feature>
<gene>
    <name evidence="2" type="ORF">ASCRUDRAFT_76056</name>
</gene>
<feature type="compositionally biased region" description="Polar residues" evidence="1">
    <location>
        <begin position="235"/>
        <end position="245"/>
    </location>
</feature>
<feature type="region of interest" description="Disordered" evidence="1">
    <location>
        <begin position="81"/>
        <end position="107"/>
    </location>
</feature>